<keyword evidence="2" id="KW-1185">Reference proteome</keyword>
<dbReference type="Proteomes" id="UP001145114">
    <property type="component" value="Unassembled WGS sequence"/>
</dbReference>
<sequence>MTAAVTADGIAQKLKKGLEATKVEVVDVSGGCGAMFEAVVVSPKFSGITRLNQH</sequence>
<evidence type="ECO:0000313" key="2">
    <source>
        <dbReference type="Proteomes" id="UP001145114"/>
    </source>
</evidence>
<name>A0ACC1HMB8_9FUNG</name>
<gene>
    <name evidence="1" type="ORF">EV182_006750</name>
</gene>
<protein>
    <submittedName>
        <fullName evidence="1">Uncharacterized protein</fullName>
    </submittedName>
</protein>
<accession>A0ACC1HMB8</accession>
<comment type="caution">
    <text evidence="1">The sequence shown here is derived from an EMBL/GenBank/DDBJ whole genome shotgun (WGS) entry which is preliminary data.</text>
</comment>
<evidence type="ECO:0000313" key="1">
    <source>
        <dbReference type="EMBL" id="KAJ1677160.1"/>
    </source>
</evidence>
<organism evidence="1 2">
    <name type="scientific">Spiromyces aspiralis</name>
    <dbReference type="NCBI Taxonomy" id="68401"/>
    <lineage>
        <taxon>Eukaryota</taxon>
        <taxon>Fungi</taxon>
        <taxon>Fungi incertae sedis</taxon>
        <taxon>Zoopagomycota</taxon>
        <taxon>Kickxellomycotina</taxon>
        <taxon>Kickxellomycetes</taxon>
        <taxon>Kickxellales</taxon>
        <taxon>Kickxellaceae</taxon>
        <taxon>Spiromyces</taxon>
    </lineage>
</organism>
<feature type="non-terminal residue" evidence="1">
    <location>
        <position position="54"/>
    </location>
</feature>
<proteinExistence type="predicted"/>
<reference evidence="1" key="1">
    <citation type="submission" date="2022-06" db="EMBL/GenBank/DDBJ databases">
        <title>Phylogenomic reconstructions and comparative analyses of Kickxellomycotina fungi.</title>
        <authorList>
            <person name="Reynolds N.K."/>
            <person name="Stajich J.E."/>
            <person name="Barry K."/>
            <person name="Grigoriev I.V."/>
            <person name="Crous P."/>
            <person name="Smith M.E."/>
        </authorList>
    </citation>
    <scope>NUCLEOTIDE SEQUENCE</scope>
    <source>
        <strain evidence="1">RSA 2271</strain>
    </source>
</reference>
<dbReference type="EMBL" id="JAMZIH010002887">
    <property type="protein sequence ID" value="KAJ1677160.1"/>
    <property type="molecule type" value="Genomic_DNA"/>
</dbReference>